<evidence type="ECO:0000313" key="3">
    <source>
        <dbReference type="Proteomes" id="UP000023464"/>
    </source>
</evidence>
<keyword evidence="3" id="KW-1185">Reference proteome</keyword>
<feature type="transmembrane region" description="Helical" evidence="1">
    <location>
        <begin position="7"/>
        <end position="26"/>
    </location>
</feature>
<sequence length="127" mass="15276">MINTLKILRWEFLGLFFISLFLTWQLESYINWWQFILLFFLIDIIGYYPGRIWSLLNKKETPPSAFYTIYNICHNLFTLSVISLLWIWFFKDNYSVIALFVHICLDRGVLGNFPKLSINIFKQPTVH</sequence>
<organism evidence="2 3">
    <name type="scientific">Photorhabdus aegyptia</name>
    <dbReference type="NCBI Taxonomy" id="2805098"/>
    <lineage>
        <taxon>Bacteria</taxon>
        <taxon>Pseudomonadati</taxon>
        <taxon>Pseudomonadota</taxon>
        <taxon>Gammaproteobacteria</taxon>
        <taxon>Enterobacterales</taxon>
        <taxon>Morganellaceae</taxon>
        <taxon>Photorhabdus</taxon>
    </lineage>
</organism>
<gene>
    <name evidence="2" type="ORF">BA1DRAFT_01877</name>
</gene>
<feature type="transmembrane region" description="Helical" evidence="1">
    <location>
        <begin position="32"/>
        <end position="48"/>
    </location>
</feature>
<dbReference type="EMBL" id="JFGV01000022">
    <property type="protein sequence ID" value="EYU15620.1"/>
    <property type="molecule type" value="Genomic_DNA"/>
</dbReference>
<comment type="caution">
    <text evidence="2">The sequence shown here is derived from an EMBL/GenBank/DDBJ whole genome shotgun (WGS) entry which is preliminary data.</text>
</comment>
<dbReference type="RefSeq" id="WP_036778138.1">
    <property type="nucleotide sequence ID" value="NZ_CAWLTM010000093.1"/>
</dbReference>
<evidence type="ECO:0000256" key="1">
    <source>
        <dbReference type="SAM" id="Phobius"/>
    </source>
</evidence>
<proteinExistence type="predicted"/>
<dbReference type="AlphaFoldDB" id="A0A022PM64"/>
<dbReference type="Proteomes" id="UP000023464">
    <property type="component" value="Unassembled WGS sequence"/>
</dbReference>
<feature type="transmembrane region" description="Helical" evidence="1">
    <location>
        <begin position="69"/>
        <end position="88"/>
    </location>
</feature>
<keyword evidence="1" id="KW-0472">Membrane</keyword>
<keyword evidence="1" id="KW-0812">Transmembrane</keyword>
<evidence type="ECO:0008006" key="4">
    <source>
        <dbReference type="Google" id="ProtNLM"/>
    </source>
</evidence>
<accession>A0A022PM64</accession>
<protein>
    <recommendedName>
        <fullName evidence="4">DUF4260 domain-containing protein</fullName>
    </recommendedName>
</protein>
<evidence type="ECO:0000313" key="2">
    <source>
        <dbReference type="EMBL" id="EYU15620.1"/>
    </source>
</evidence>
<dbReference type="PATRIC" id="fig|1393736.3.peg.1901"/>
<name>A0A022PM64_9GAMM</name>
<reference evidence="2 3" key="1">
    <citation type="submission" date="2014-03" db="EMBL/GenBank/DDBJ databases">
        <title>Draft Genome of Photorhabdus luminescens BA1, an Egyptian Isolate.</title>
        <authorList>
            <person name="Ghazal S."/>
            <person name="Hurst S.G.IV."/>
            <person name="Morris K."/>
            <person name="Thomas K."/>
            <person name="Tisa L.S."/>
        </authorList>
    </citation>
    <scope>NUCLEOTIDE SEQUENCE [LARGE SCALE GENOMIC DNA]</scope>
    <source>
        <strain evidence="2 3">BA1</strain>
    </source>
</reference>
<keyword evidence="1" id="KW-1133">Transmembrane helix</keyword>